<dbReference type="Pfam" id="PF21530">
    <property type="entry name" value="Pif1_2B_dom"/>
    <property type="match status" value="1"/>
</dbReference>
<dbReference type="InterPro" id="IPR025476">
    <property type="entry name" value="Helitron_helicase-like"/>
</dbReference>
<comment type="catalytic activity">
    <reaction evidence="1">
        <text>ATP + H2O = ADP + phosphate + H(+)</text>
        <dbReference type="Rhea" id="RHEA:13065"/>
        <dbReference type="ChEBI" id="CHEBI:15377"/>
        <dbReference type="ChEBI" id="CHEBI:15378"/>
        <dbReference type="ChEBI" id="CHEBI:30616"/>
        <dbReference type="ChEBI" id="CHEBI:43474"/>
        <dbReference type="ChEBI" id="CHEBI:456216"/>
        <dbReference type="EC" id="5.6.2.3"/>
    </reaction>
</comment>
<keyword evidence="1" id="KW-0233">DNA recombination</keyword>
<keyword evidence="1" id="KW-0067">ATP-binding</keyword>
<dbReference type="GO" id="GO:0005524">
    <property type="term" value="F:ATP binding"/>
    <property type="evidence" value="ECO:0007669"/>
    <property type="project" value="UniProtKB-KW"/>
</dbReference>
<dbReference type="Pfam" id="PF05970">
    <property type="entry name" value="PIF1"/>
    <property type="match status" value="1"/>
</dbReference>
<dbReference type="Gene3D" id="3.40.50.300">
    <property type="entry name" value="P-loop containing nucleotide triphosphate hydrolases"/>
    <property type="match status" value="1"/>
</dbReference>
<dbReference type="GO" id="GO:0006281">
    <property type="term" value="P:DNA repair"/>
    <property type="evidence" value="ECO:0007669"/>
    <property type="project" value="UniProtKB-KW"/>
</dbReference>
<dbReference type="InterPro" id="IPR049163">
    <property type="entry name" value="Pif1-like_2B_dom"/>
</dbReference>
<dbReference type="Proteomes" id="UP001162156">
    <property type="component" value="Unassembled WGS sequence"/>
</dbReference>
<evidence type="ECO:0000259" key="4">
    <source>
        <dbReference type="Pfam" id="PF21530"/>
    </source>
</evidence>
<keyword evidence="1" id="KW-0347">Helicase</keyword>
<gene>
    <name evidence="5" type="ORF">NQ314_018509</name>
</gene>
<accession>A0AAV8WRW6</accession>
<comment type="cofactor">
    <cofactor evidence="1">
        <name>Mg(2+)</name>
        <dbReference type="ChEBI" id="CHEBI:18420"/>
    </cofactor>
</comment>
<keyword evidence="1" id="KW-0378">Hydrolase</keyword>
<dbReference type="InterPro" id="IPR027417">
    <property type="entry name" value="P-loop_NTPase"/>
</dbReference>
<dbReference type="GO" id="GO:0043139">
    <property type="term" value="F:5'-3' DNA helicase activity"/>
    <property type="evidence" value="ECO:0007669"/>
    <property type="project" value="UniProtKB-EC"/>
</dbReference>
<organism evidence="5 6">
    <name type="scientific">Rhamnusium bicolor</name>
    <dbReference type="NCBI Taxonomy" id="1586634"/>
    <lineage>
        <taxon>Eukaryota</taxon>
        <taxon>Metazoa</taxon>
        <taxon>Ecdysozoa</taxon>
        <taxon>Arthropoda</taxon>
        <taxon>Hexapoda</taxon>
        <taxon>Insecta</taxon>
        <taxon>Pterygota</taxon>
        <taxon>Neoptera</taxon>
        <taxon>Endopterygota</taxon>
        <taxon>Coleoptera</taxon>
        <taxon>Polyphaga</taxon>
        <taxon>Cucujiformia</taxon>
        <taxon>Chrysomeloidea</taxon>
        <taxon>Cerambycidae</taxon>
        <taxon>Lepturinae</taxon>
        <taxon>Rhagiini</taxon>
        <taxon>Rhamnusium</taxon>
    </lineage>
</organism>
<comment type="caution">
    <text evidence="5">The sequence shown here is derived from an EMBL/GenBank/DDBJ whole genome shotgun (WGS) entry which is preliminary data.</text>
</comment>
<keyword evidence="1" id="KW-0234">DNA repair</keyword>
<comment type="similarity">
    <text evidence="1">Belongs to the helicase family.</text>
</comment>
<evidence type="ECO:0000256" key="1">
    <source>
        <dbReference type="RuleBase" id="RU363044"/>
    </source>
</evidence>
<dbReference type="EC" id="5.6.2.3" evidence="1"/>
<sequence length="1420" mass="162246">MPRKVRKNLTKRKGVKVFANSAKTSSAGSETASIIDDLPVDTMVKDTSDVGPTAPKQVKILQNILVVPPPAPKRDDNNGTSVRLEKGKKRIGFYCPKNPNDVDVVPRPDHIPLKRYNCIQQAVKLIVYNNNNNSSSKDRTSQILEELTLQKHGSLIKKMVELFPMTEYERKAAGPSLAGTPQPATAAVQQIFVGVMIHHFAASQIEVVRSPSQPRPQKTIRQLSADLDAIVLDPSEAGRTPMRIPTVVITTEPLRRIDENNDMDVDGILSNVQDEIRQQENERERERTVIREDWQAIADLKRVVNRERDPQAGYLMAAERTLRGNDLSYLGPLTLMCRFCTALHFRAELTTRGGYTKCCQTNNITLPALRPIPDLLRNFFNGTQPQSANFKRNVLRYNYAFQFISLEAKLRQLPRGRAPPVYAIQGKVYHHLSDVNINDPIQRYGPVYFLTTEEALRHRQQNVNNDLLPQTLERIEDLLRNINPYAQAYMHLRHRYDLEVETIERLQADAVRLRLDAPPLRMPLVTLELLQVRGANNRQFDLPVIPEVAAVYNSDIDHPPAPGLKVYVRNEPSRFKTISQESELLDPLVFPLLFPSGEQGWCIGIPHNHGQRNITLCEYYAYRLAIRDNEQRFKYGGKLTQQYIVAAYIKIEANRMKYILLNQEKLRVDQYVGLADYLNRRINDDDEAATLGRMVILPTTYIGSPRHQQQLFQDAMAVVARHGSPSLFITMTTNPKWREIAENIPRGDQTNDNPMLMSRVFQCKLDRFITDITKKNVYGVPIANLYVIEFQKRGLPHAHNLTILRHEDKLVDPERIDMLISAEIPDRNGEPLLYDIVTRNMVDYNEVEVYLNARYMSMPEASWHINQFPLHKNTHTVIRLCVHMPQRQRVLFQPGLEAEALQRNEVTQLTAWFLLNQADAEANQYLYTDIPYNYVWQVAQRRWNRRIRGTDKIIVRMYSISVRRQELYYLRLLLLHVRGARSYEDVRTVDGRVCDTFLEACQIRNLLADDAEWIRALQEANERHMPHQMRQMFAYMLLFCEITNKMALWERFREIFTEDHTRHGIDQEEAVRRALSSIQMVLLLHRTRLSNFGLPEPVFMDVDDNTNAAYDVIDIEAEREEGERLRNLLNPEQTRVFEAVMNAVHDPHAPNRLFLLDAAAGSGKSFLFQTLISVLRGEDIPIIAMAPTGLAASLLKGGRTLHSRFKIPLDVNETTTTGVSPTSTDGRLIASSKLIIIDEISMVNTTIFNLVERGLRDISTDNRPFANKAVIIVGDFRQTLPVLLNANRLPPLRRALSTEQSNTDPPDSTCHDLNDEIVGKLAGPSRTYYSADSVDLTDDPAAQVANYTTEFWNTLTPNGLPLHKLTLKVGAVVMLMRNLHLKKGLCNGTRLIVRLLGNREGKQKLSPAPFSKTILLSIWI</sequence>
<dbReference type="PANTHER" id="PTHR10492:SF57">
    <property type="entry name" value="ATP-DEPENDENT DNA HELICASE"/>
    <property type="match status" value="1"/>
</dbReference>
<dbReference type="GO" id="GO:0000723">
    <property type="term" value="P:telomere maintenance"/>
    <property type="evidence" value="ECO:0007669"/>
    <property type="project" value="InterPro"/>
</dbReference>
<feature type="domain" description="DNA helicase Pif1-like 2B" evidence="4">
    <location>
        <begin position="1350"/>
        <end position="1393"/>
    </location>
</feature>
<dbReference type="EMBL" id="JANEYF010005217">
    <property type="protein sequence ID" value="KAJ8928865.1"/>
    <property type="molecule type" value="Genomic_DNA"/>
</dbReference>
<evidence type="ECO:0000313" key="5">
    <source>
        <dbReference type="EMBL" id="KAJ8928865.1"/>
    </source>
</evidence>
<dbReference type="GO" id="GO:0016787">
    <property type="term" value="F:hydrolase activity"/>
    <property type="evidence" value="ECO:0007669"/>
    <property type="project" value="UniProtKB-KW"/>
</dbReference>
<feature type="domain" description="DNA helicase Pif1-like DEAD-box helicase" evidence="2">
    <location>
        <begin position="1129"/>
        <end position="1295"/>
    </location>
</feature>
<feature type="domain" description="Helitron helicase-like" evidence="3">
    <location>
        <begin position="619"/>
        <end position="801"/>
    </location>
</feature>
<keyword evidence="1" id="KW-0227">DNA damage</keyword>
<dbReference type="SUPFAM" id="SSF52540">
    <property type="entry name" value="P-loop containing nucleoside triphosphate hydrolases"/>
    <property type="match status" value="2"/>
</dbReference>
<name>A0AAV8WRW6_9CUCU</name>
<dbReference type="GO" id="GO:0006310">
    <property type="term" value="P:DNA recombination"/>
    <property type="evidence" value="ECO:0007669"/>
    <property type="project" value="UniProtKB-KW"/>
</dbReference>
<keyword evidence="6" id="KW-1185">Reference proteome</keyword>
<evidence type="ECO:0000259" key="2">
    <source>
        <dbReference type="Pfam" id="PF05970"/>
    </source>
</evidence>
<evidence type="ECO:0000259" key="3">
    <source>
        <dbReference type="Pfam" id="PF14214"/>
    </source>
</evidence>
<protein>
    <recommendedName>
        <fullName evidence="1">ATP-dependent DNA helicase</fullName>
        <ecNumber evidence="1">5.6.2.3</ecNumber>
    </recommendedName>
</protein>
<dbReference type="InterPro" id="IPR010285">
    <property type="entry name" value="DNA_helicase_pif1-like_DEAD"/>
</dbReference>
<proteinExistence type="inferred from homology"/>
<dbReference type="PANTHER" id="PTHR10492">
    <property type="match status" value="1"/>
</dbReference>
<keyword evidence="1" id="KW-0547">Nucleotide-binding</keyword>
<reference evidence="5" key="1">
    <citation type="journal article" date="2023" name="Insect Mol. Biol.">
        <title>Genome sequencing provides insights into the evolution of gene families encoding plant cell wall-degrading enzymes in longhorned beetles.</title>
        <authorList>
            <person name="Shin N.R."/>
            <person name="Okamura Y."/>
            <person name="Kirsch R."/>
            <person name="Pauchet Y."/>
        </authorList>
    </citation>
    <scope>NUCLEOTIDE SEQUENCE</scope>
    <source>
        <strain evidence="5">RBIC_L_NR</strain>
    </source>
</reference>
<dbReference type="Pfam" id="PF14214">
    <property type="entry name" value="Helitron_like_N"/>
    <property type="match status" value="1"/>
</dbReference>
<evidence type="ECO:0000313" key="6">
    <source>
        <dbReference type="Proteomes" id="UP001162156"/>
    </source>
</evidence>